<reference evidence="1" key="1">
    <citation type="journal article" date="2022" name="Int. J. Mol. Sci.">
        <title>Draft Genome of Tanacetum Coccineum: Genomic Comparison of Closely Related Tanacetum-Family Plants.</title>
        <authorList>
            <person name="Yamashiro T."/>
            <person name="Shiraishi A."/>
            <person name="Nakayama K."/>
            <person name="Satake H."/>
        </authorList>
    </citation>
    <scope>NUCLEOTIDE SEQUENCE</scope>
</reference>
<feature type="non-terminal residue" evidence="1">
    <location>
        <position position="37"/>
    </location>
</feature>
<proteinExistence type="predicted"/>
<dbReference type="EMBL" id="BQNB010009441">
    <property type="protein sequence ID" value="GJS63571.1"/>
    <property type="molecule type" value="Genomic_DNA"/>
</dbReference>
<accession>A0ABQ4XFI6</accession>
<comment type="caution">
    <text evidence="1">The sequence shown here is derived from an EMBL/GenBank/DDBJ whole genome shotgun (WGS) entry which is preliminary data.</text>
</comment>
<name>A0ABQ4XFI6_9ASTR</name>
<sequence>MSLANQKATTEYQEAIQATEDLESPAVGFAKTTDYKG</sequence>
<evidence type="ECO:0000313" key="2">
    <source>
        <dbReference type="Proteomes" id="UP001151760"/>
    </source>
</evidence>
<organism evidence="1 2">
    <name type="scientific">Tanacetum coccineum</name>
    <dbReference type="NCBI Taxonomy" id="301880"/>
    <lineage>
        <taxon>Eukaryota</taxon>
        <taxon>Viridiplantae</taxon>
        <taxon>Streptophyta</taxon>
        <taxon>Embryophyta</taxon>
        <taxon>Tracheophyta</taxon>
        <taxon>Spermatophyta</taxon>
        <taxon>Magnoliopsida</taxon>
        <taxon>eudicotyledons</taxon>
        <taxon>Gunneridae</taxon>
        <taxon>Pentapetalae</taxon>
        <taxon>asterids</taxon>
        <taxon>campanulids</taxon>
        <taxon>Asterales</taxon>
        <taxon>Asteraceae</taxon>
        <taxon>Asteroideae</taxon>
        <taxon>Anthemideae</taxon>
        <taxon>Anthemidinae</taxon>
        <taxon>Tanacetum</taxon>
    </lineage>
</organism>
<protein>
    <submittedName>
        <fullName evidence="1">Uncharacterized protein</fullName>
    </submittedName>
</protein>
<reference evidence="1" key="2">
    <citation type="submission" date="2022-01" db="EMBL/GenBank/DDBJ databases">
        <authorList>
            <person name="Yamashiro T."/>
            <person name="Shiraishi A."/>
            <person name="Satake H."/>
            <person name="Nakayama K."/>
        </authorList>
    </citation>
    <scope>NUCLEOTIDE SEQUENCE</scope>
</reference>
<keyword evidence="2" id="KW-1185">Reference proteome</keyword>
<dbReference type="Proteomes" id="UP001151760">
    <property type="component" value="Unassembled WGS sequence"/>
</dbReference>
<gene>
    <name evidence="1" type="ORF">Tco_0678135</name>
</gene>
<evidence type="ECO:0000313" key="1">
    <source>
        <dbReference type="EMBL" id="GJS63571.1"/>
    </source>
</evidence>